<accession>A0ABT6JWA6</accession>
<dbReference type="Gene3D" id="3.30.1330.40">
    <property type="entry name" value="RutC-like"/>
    <property type="match status" value="1"/>
</dbReference>
<dbReference type="EMBL" id="JARXRO010000018">
    <property type="protein sequence ID" value="MDH5834857.1"/>
    <property type="molecule type" value="Genomic_DNA"/>
</dbReference>
<dbReference type="InterPro" id="IPR038743">
    <property type="entry name" value="YjgH-like"/>
</dbReference>
<proteinExistence type="predicted"/>
<dbReference type="CDD" id="cd02198">
    <property type="entry name" value="YjgH_like"/>
    <property type="match status" value="1"/>
</dbReference>
<dbReference type="InterPro" id="IPR006175">
    <property type="entry name" value="YjgF/YER057c/UK114"/>
</dbReference>
<dbReference type="Proteomes" id="UP001156873">
    <property type="component" value="Unassembled WGS sequence"/>
</dbReference>
<reference evidence="1 2" key="1">
    <citation type="submission" date="2023-04" db="EMBL/GenBank/DDBJ databases">
        <title>Luteimonas sp. M1R5S59.</title>
        <authorList>
            <person name="Sun J.-Q."/>
        </authorList>
    </citation>
    <scope>NUCLEOTIDE SEQUENCE [LARGE SCALE GENOMIC DNA]</scope>
    <source>
        <strain evidence="1 2">M1R5S59</strain>
    </source>
</reference>
<sequence>MNSRDVVFPPHPHALYQRHSYSPAVRANGFLFVSGQVGSREDGTPEPDLVAEVRLAFANLDAILAAAGCTFADVVDTTYFMVDPAQTMETIWPVVQEYLGPGPHPALTATGVTWLSGFRFEIKVVAKLPGEAAG</sequence>
<dbReference type="SUPFAM" id="SSF55298">
    <property type="entry name" value="YjgF-like"/>
    <property type="match status" value="1"/>
</dbReference>
<dbReference type="RefSeq" id="WP_280579345.1">
    <property type="nucleotide sequence ID" value="NZ_JARXRO010000018.1"/>
</dbReference>
<evidence type="ECO:0000313" key="1">
    <source>
        <dbReference type="EMBL" id="MDH5834857.1"/>
    </source>
</evidence>
<comment type="caution">
    <text evidence="1">The sequence shown here is derived from an EMBL/GenBank/DDBJ whole genome shotgun (WGS) entry which is preliminary data.</text>
</comment>
<dbReference type="Pfam" id="PF01042">
    <property type="entry name" value="Ribonuc_L-PSP"/>
    <property type="match status" value="1"/>
</dbReference>
<evidence type="ECO:0000313" key="2">
    <source>
        <dbReference type="Proteomes" id="UP001156873"/>
    </source>
</evidence>
<dbReference type="PANTHER" id="PTHR11803">
    <property type="entry name" value="2-IMINOBUTANOATE/2-IMINOPROPANOATE DEAMINASE RIDA"/>
    <property type="match status" value="1"/>
</dbReference>
<keyword evidence="2" id="KW-1185">Reference proteome</keyword>
<dbReference type="InterPro" id="IPR035959">
    <property type="entry name" value="RutC-like_sf"/>
</dbReference>
<organism evidence="1 2">
    <name type="scientific">Luteimonas kalidii</name>
    <dbReference type="NCBI Taxonomy" id="3042025"/>
    <lineage>
        <taxon>Bacteria</taxon>
        <taxon>Pseudomonadati</taxon>
        <taxon>Pseudomonadota</taxon>
        <taxon>Gammaproteobacteria</taxon>
        <taxon>Lysobacterales</taxon>
        <taxon>Lysobacteraceae</taxon>
        <taxon>Luteimonas</taxon>
    </lineage>
</organism>
<name>A0ABT6JWA6_9GAMM</name>
<dbReference type="PANTHER" id="PTHR11803:SF44">
    <property type="entry name" value="RUTC FAMILY PROTEIN YJGH"/>
    <property type="match status" value="1"/>
</dbReference>
<gene>
    <name evidence="1" type="ORF">QFW81_13135</name>
</gene>
<protein>
    <submittedName>
        <fullName evidence="1">RidA family protein</fullName>
    </submittedName>
</protein>